<reference evidence="1 2" key="1">
    <citation type="submission" date="2019-09" db="EMBL/GenBank/DDBJ databases">
        <authorList>
            <person name="Ou C."/>
        </authorList>
    </citation>
    <scope>NUCLEOTIDE SEQUENCE [LARGE SCALE GENOMIC DNA]</scope>
    <source>
        <strain evidence="1">S2</strain>
        <tissue evidence="1">Leaf</tissue>
    </source>
</reference>
<dbReference type="OrthoDB" id="1164377at2759"/>
<evidence type="ECO:0000313" key="2">
    <source>
        <dbReference type="Proteomes" id="UP000327157"/>
    </source>
</evidence>
<reference evidence="2" key="2">
    <citation type="submission" date="2019-10" db="EMBL/GenBank/DDBJ databases">
        <title>A de novo genome assembly of a pear dwarfing rootstock.</title>
        <authorList>
            <person name="Wang F."/>
            <person name="Wang J."/>
            <person name="Li S."/>
            <person name="Zhang Y."/>
            <person name="Fang M."/>
            <person name="Ma L."/>
            <person name="Zhao Y."/>
            <person name="Jiang S."/>
        </authorList>
    </citation>
    <scope>NUCLEOTIDE SEQUENCE [LARGE SCALE GENOMIC DNA]</scope>
</reference>
<protein>
    <submittedName>
        <fullName evidence="1">Uncharacterized protein</fullName>
    </submittedName>
</protein>
<dbReference type="AlphaFoldDB" id="A0A5N5H5K0"/>
<dbReference type="Proteomes" id="UP000327157">
    <property type="component" value="Chromosome 4"/>
</dbReference>
<proteinExistence type="predicted"/>
<evidence type="ECO:0000313" key="1">
    <source>
        <dbReference type="EMBL" id="KAB2621933.1"/>
    </source>
</evidence>
<dbReference type="EMBL" id="SMOL01000231">
    <property type="protein sequence ID" value="KAB2621933.1"/>
    <property type="molecule type" value="Genomic_DNA"/>
</dbReference>
<sequence length="91" mass="10444">MLNLNKLDFTILEVFGRNYLKWVQDVKLHLTTKNLRLAIEDEMDNPVGEAEKAIAMIFIRRHIHDALQTETSSCLKQDITGNIFASKTLSL</sequence>
<comment type="caution">
    <text evidence="1">The sequence shown here is derived from an EMBL/GenBank/DDBJ whole genome shotgun (WGS) entry which is preliminary data.</text>
</comment>
<keyword evidence="2" id="KW-1185">Reference proteome</keyword>
<organism evidence="1 2">
    <name type="scientific">Pyrus ussuriensis x Pyrus communis</name>
    <dbReference type="NCBI Taxonomy" id="2448454"/>
    <lineage>
        <taxon>Eukaryota</taxon>
        <taxon>Viridiplantae</taxon>
        <taxon>Streptophyta</taxon>
        <taxon>Embryophyta</taxon>
        <taxon>Tracheophyta</taxon>
        <taxon>Spermatophyta</taxon>
        <taxon>Magnoliopsida</taxon>
        <taxon>eudicotyledons</taxon>
        <taxon>Gunneridae</taxon>
        <taxon>Pentapetalae</taxon>
        <taxon>rosids</taxon>
        <taxon>fabids</taxon>
        <taxon>Rosales</taxon>
        <taxon>Rosaceae</taxon>
        <taxon>Amygdaloideae</taxon>
        <taxon>Maleae</taxon>
        <taxon>Pyrus</taxon>
    </lineage>
</organism>
<reference evidence="1 2" key="3">
    <citation type="submission" date="2019-11" db="EMBL/GenBank/DDBJ databases">
        <title>A de novo genome assembly of a pear dwarfing rootstock.</title>
        <authorList>
            <person name="Wang F."/>
            <person name="Wang J."/>
            <person name="Li S."/>
            <person name="Zhang Y."/>
            <person name="Fang M."/>
            <person name="Ma L."/>
            <person name="Zhao Y."/>
            <person name="Jiang S."/>
        </authorList>
    </citation>
    <scope>NUCLEOTIDE SEQUENCE [LARGE SCALE GENOMIC DNA]</scope>
    <source>
        <strain evidence="1">S2</strain>
        <tissue evidence="1">Leaf</tissue>
    </source>
</reference>
<gene>
    <name evidence="1" type="ORF">D8674_024115</name>
</gene>
<accession>A0A5N5H5K0</accession>
<name>A0A5N5H5K0_9ROSA</name>